<dbReference type="AlphaFoldDB" id="A0A168W047"/>
<feature type="transmembrane region" description="Helical" evidence="1">
    <location>
        <begin position="91"/>
        <end position="110"/>
    </location>
</feature>
<evidence type="ECO:0000313" key="2">
    <source>
        <dbReference type="EMBL" id="ANC77195.1"/>
    </source>
</evidence>
<name>A0A168W047_9BACL</name>
<organism evidence="2 3">
    <name type="scientific">Fictibacillus phosphorivorans</name>
    <dbReference type="NCBI Taxonomy" id="1221500"/>
    <lineage>
        <taxon>Bacteria</taxon>
        <taxon>Bacillati</taxon>
        <taxon>Bacillota</taxon>
        <taxon>Bacilli</taxon>
        <taxon>Bacillales</taxon>
        <taxon>Fictibacillaceae</taxon>
        <taxon>Fictibacillus</taxon>
    </lineage>
</organism>
<accession>A0A168W047</accession>
<dbReference type="Proteomes" id="UP000076623">
    <property type="component" value="Chromosome"/>
</dbReference>
<reference evidence="2 3" key="1">
    <citation type="submission" date="2016-04" db="EMBL/GenBank/DDBJ databases">
        <title>Complete genome sequence of Fictibacillus phosphorivorans G25-29, a strain toxic to nematodes.</title>
        <authorList>
            <person name="Zheng Z."/>
        </authorList>
    </citation>
    <scope>NUCLEOTIDE SEQUENCE [LARGE SCALE GENOMIC DNA]</scope>
    <source>
        <strain evidence="2 3">G25-29</strain>
    </source>
</reference>
<proteinExistence type="predicted"/>
<gene>
    <name evidence="2" type="ORF">ABE65_010425</name>
</gene>
<dbReference type="EMBL" id="CP015378">
    <property type="protein sequence ID" value="ANC77195.1"/>
    <property type="molecule type" value="Genomic_DNA"/>
</dbReference>
<evidence type="ECO:0000313" key="3">
    <source>
        <dbReference type="Proteomes" id="UP000076623"/>
    </source>
</evidence>
<dbReference type="KEGG" id="fpn:ABE65_010425"/>
<evidence type="ECO:0000256" key="1">
    <source>
        <dbReference type="SAM" id="Phobius"/>
    </source>
</evidence>
<keyword evidence="1" id="KW-1133">Transmembrane helix</keyword>
<protein>
    <submittedName>
        <fullName evidence="2">Uncharacterized protein</fullName>
    </submittedName>
</protein>
<keyword evidence="3" id="KW-1185">Reference proteome</keyword>
<keyword evidence="1" id="KW-0812">Transmembrane</keyword>
<feature type="transmembrane region" description="Helical" evidence="1">
    <location>
        <begin position="69"/>
        <end position="85"/>
    </location>
</feature>
<keyword evidence="1" id="KW-0472">Membrane</keyword>
<sequence>MYEINIFSEIILGQNYKEFYSFAKKFREEKDIEKQMDRLIMLKELEDDVLLLAIAKTEAIESHYDHSKYLAAYVALMATYLLAFSRVVHPMIAFLLTAGILAGILYGSVLEKKKRVEAVFLKSLLTQIKNERNKK</sequence>
<dbReference type="RefSeq" id="WP_066394471.1">
    <property type="nucleotide sequence ID" value="NZ_CP015378.1"/>
</dbReference>
<dbReference type="STRING" id="1221500.ABE65_010425"/>